<feature type="transmembrane region" description="Helical" evidence="7">
    <location>
        <begin position="363"/>
        <end position="383"/>
    </location>
</feature>
<feature type="transmembrane region" description="Helical" evidence="7">
    <location>
        <begin position="94"/>
        <end position="117"/>
    </location>
</feature>
<feature type="transmembrane region" description="Helical" evidence="7">
    <location>
        <begin position="300"/>
        <end position="325"/>
    </location>
</feature>
<evidence type="ECO:0000256" key="1">
    <source>
        <dbReference type="ARBA" id="ARBA00004651"/>
    </source>
</evidence>
<accession>A0ABX2ZQ79</accession>
<evidence type="ECO:0000256" key="2">
    <source>
        <dbReference type="ARBA" id="ARBA00022448"/>
    </source>
</evidence>
<dbReference type="SUPFAM" id="SSF103473">
    <property type="entry name" value="MFS general substrate transporter"/>
    <property type="match status" value="1"/>
</dbReference>
<comment type="caution">
    <text evidence="9">The sequence shown here is derived from an EMBL/GenBank/DDBJ whole genome shotgun (WGS) entry which is preliminary data.</text>
</comment>
<dbReference type="Proteomes" id="UP000094580">
    <property type="component" value="Unassembled WGS sequence"/>
</dbReference>
<evidence type="ECO:0000313" key="10">
    <source>
        <dbReference type="Proteomes" id="UP000094580"/>
    </source>
</evidence>
<reference evidence="9 10" key="1">
    <citation type="submission" date="2016-07" db="EMBL/GenBank/DDBJ databases">
        <authorList>
            <person name="Townsley L."/>
            <person name="Shank E.A."/>
        </authorList>
    </citation>
    <scope>NUCLEOTIDE SEQUENCE [LARGE SCALE GENOMIC DNA]</scope>
    <source>
        <strain evidence="9 10">CH01</strain>
    </source>
</reference>
<dbReference type="PANTHER" id="PTHR23517">
    <property type="entry name" value="RESISTANCE PROTEIN MDTM, PUTATIVE-RELATED-RELATED"/>
    <property type="match status" value="1"/>
</dbReference>
<evidence type="ECO:0000256" key="3">
    <source>
        <dbReference type="ARBA" id="ARBA00022475"/>
    </source>
</evidence>
<dbReference type="Gene3D" id="1.20.1250.20">
    <property type="entry name" value="MFS general substrate transporter like domains"/>
    <property type="match status" value="2"/>
</dbReference>
<feature type="transmembrane region" description="Helical" evidence="7">
    <location>
        <begin position="5"/>
        <end position="25"/>
    </location>
</feature>
<feature type="transmembrane region" description="Helical" evidence="7">
    <location>
        <begin position="246"/>
        <end position="266"/>
    </location>
</feature>
<feature type="transmembrane region" description="Helical" evidence="7">
    <location>
        <begin position="208"/>
        <end position="226"/>
    </location>
</feature>
<evidence type="ECO:0000259" key="8">
    <source>
        <dbReference type="PROSITE" id="PS50850"/>
    </source>
</evidence>
<gene>
    <name evidence="9" type="ORF">BED47_10500</name>
</gene>
<keyword evidence="6 7" id="KW-0472">Membrane</keyword>
<proteinExistence type="predicted"/>
<organism evidence="9 10">
    <name type="scientific">Gottfriedia luciferensis</name>
    <dbReference type="NCBI Taxonomy" id="178774"/>
    <lineage>
        <taxon>Bacteria</taxon>
        <taxon>Bacillati</taxon>
        <taxon>Bacillota</taxon>
        <taxon>Bacilli</taxon>
        <taxon>Bacillales</taxon>
        <taxon>Bacillaceae</taxon>
        <taxon>Gottfriedia</taxon>
    </lineage>
</organism>
<sequence length="400" mass="44254">MPKKLWFLLIGMILNVTGNSFLWPFNTVYIHIYLGKSLSVAGLILMFNSLAGVFGNMLGGWLFDKFGGYRSILTGISITFLSILGLVINHSWAYYSFFFVILGFGVGIVFPSMYAMVGAAWPEGGRKAFNAIYVAQNLGVAIGTALGGVVAAANINYIFSANLLLYIIFFLVALFGFRDIGVPNEIKETSQVEKAEKQKFSFTPSMKALMIVCCAYVLCWLVYVQWQTTIASEMQNLHIGLTKYSQLWTVNGLLIVIAQPVISTAIRKYDLSMRKQMLFGIGFFIVSTIFVSTAEQFSMFMTGMIILTIGEMFVWPAVPTIANMLAPKDRIGMYQGIVNSAATVGRMLGPVIGGALVDTFNMRVLFIILVVFLLISMVFSVLYERLAKKVVKAENQTFAS</sequence>
<dbReference type="RefSeq" id="WP_069034727.1">
    <property type="nucleotide sequence ID" value="NZ_MDKC01000033.1"/>
</dbReference>
<keyword evidence="5 7" id="KW-1133">Transmembrane helix</keyword>
<protein>
    <submittedName>
        <fullName evidence="9">Multidrug MFS transporter</fullName>
    </submittedName>
</protein>
<evidence type="ECO:0000256" key="5">
    <source>
        <dbReference type="ARBA" id="ARBA00022989"/>
    </source>
</evidence>
<keyword evidence="3" id="KW-1003">Cell membrane</keyword>
<dbReference type="CDD" id="cd17329">
    <property type="entry name" value="MFS_MdtH_MDR_like"/>
    <property type="match status" value="1"/>
</dbReference>
<feature type="transmembrane region" description="Helical" evidence="7">
    <location>
        <begin position="337"/>
        <end position="357"/>
    </location>
</feature>
<feature type="domain" description="Major facilitator superfamily (MFS) profile" evidence="8">
    <location>
        <begin position="4"/>
        <end position="388"/>
    </location>
</feature>
<evidence type="ECO:0000313" key="9">
    <source>
        <dbReference type="EMBL" id="ODG90865.1"/>
    </source>
</evidence>
<evidence type="ECO:0000256" key="4">
    <source>
        <dbReference type="ARBA" id="ARBA00022692"/>
    </source>
</evidence>
<name>A0ABX2ZQ79_9BACI</name>
<keyword evidence="10" id="KW-1185">Reference proteome</keyword>
<feature type="transmembrane region" description="Helical" evidence="7">
    <location>
        <begin position="157"/>
        <end position="177"/>
    </location>
</feature>
<dbReference type="PANTHER" id="PTHR23517:SF10">
    <property type="entry name" value="MAJOR FACILITATOR SUPERFAMILY (MFS) PROFILE DOMAIN-CONTAINING PROTEIN"/>
    <property type="match status" value="1"/>
</dbReference>
<dbReference type="EMBL" id="MDKC01000033">
    <property type="protein sequence ID" value="ODG90865.1"/>
    <property type="molecule type" value="Genomic_DNA"/>
</dbReference>
<dbReference type="InterPro" id="IPR020846">
    <property type="entry name" value="MFS_dom"/>
</dbReference>
<comment type="subcellular location">
    <subcellularLocation>
        <location evidence="1">Cell membrane</location>
        <topology evidence="1">Multi-pass membrane protein</topology>
    </subcellularLocation>
</comment>
<feature type="transmembrane region" description="Helical" evidence="7">
    <location>
        <begin position="129"/>
        <end position="151"/>
    </location>
</feature>
<dbReference type="Pfam" id="PF07690">
    <property type="entry name" value="MFS_1"/>
    <property type="match status" value="1"/>
</dbReference>
<dbReference type="InterPro" id="IPR050171">
    <property type="entry name" value="MFS_Transporters"/>
</dbReference>
<evidence type="ECO:0000256" key="7">
    <source>
        <dbReference type="SAM" id="Phobius"/>
    </source>
</evidence>
<evidence type="ECO:0000256" key="6">
    <source>
        <dbReference type="ARBA" id="ARBA00023136"/>
    </source>
</evidence>
<keyword evidence="4 7" id="KW-0812">Transmembrane</keyword>
<dbReference type="PROSITE" id="PS50850">
    <property type="entry name" value="MFS"/>
    <property type="match status" value="1"/>
</dbReference>
<dbReference type="InterPro" id="IPR011701">
    <property type="entry name" value="MFS"/>
</dbReference>
<feature type="transmembrane region" description="Helical" evidence="7">
    <location>
        <begin position="71"/>
        <end position="88"/>
    </location>
</feature>
<keyword evidence="2" id="KW-0813">Transport</keyword>
<feature type="transmembrane region" description="Helical" evidence="7">
    <location>
        <begin position="278"/>
        <end position="294"/>
    </location>
</feature>
<dbReference type="InterPro" id="IPR036259">
    <property type="entry name" value="MFS_trans_sf"/>
</dbReference>
<feature type="transmembrane region" description="Helical" evidence="7">
    <location>
        <begin position="37"/>
        <end position="59"/>
    </location>
</feature>